<name>A0A369WQI5_9GAMM</name>
<dbReference type="PANTHER" id="PTHR30204">
    <property type="entry name" value="REDOX-CYCLING DRUG-SENSING TRANSCRIPTIONAL ACTIVATOR SOXR"/>
    <property type="match status" value="1"/>
</dbReference>
<dbReference type="FunFam" id="1.10.1660.10:FF:000003">
    <property type="entry name" value="MerR family transcriptional regulator"/>
    <property type="match status" value="1"/>
</dbReference>
<organism evidence="3 4">
    <name type="scientific">Motiliproteus coralliicola</name>
    <dbReference type="NCBI Taxonomy" id="2283196"/>
    <lineage>
        <taxon>Bacteria</taxon>
        <taxon>Pseudomonadati</taxon>
        <taxon>Pseudomonadota</taxon>
        <taxon>Gammaproteobacteria</taxon>
        <taxon>Oceanospirillales</taxon>
        <taxon>Oceanospirillaceae</taxon>
        <taxon>Motiliproteus</taxon>
    </lineage>
</organism>
<dbReference type="SUPFAM" id="SSF46955">
    <property type="entry name" value="Putative DNA-binding domain"/>
    <property type="match status" value="1"/>
</dbReference>
<dbReference type="PANTHER" id="PTHR30204:SF15">
    <property type="entry name" value="BLL5018 PROTEIN"/>
    <property type="match status" value="1"/>
</dbReference>
<dbReference type="AlphaFoldDB" id="A0A369WQI5"/>
<dbReference type="InterPro" id="IPR047057">
    <property type="entry name" value="MerR_fam"/>
</dbReference>
<dbReference type="SMART" id="SM00422">
    <property type="entry name" value="HTH_MERR"/>
    <property type="match status" value="1"/>
</dbReference>
<dbReference type="InterPro" id="IPR009061">
    <property type="entry name" value="DNA-bd_dom_put_sf"/>
</dbReference>
<dbReference type="RefSeq" id="WP_114695459.1">
    <property type="nucleotide sequence ID" value="NZ_QQOH01000002.1"/>
</dbReference>
<proteinExistence type="predicted"/>
<reference evidence="3 4" key="1">
    <citation type="submission" date="2018-07" db="EMBL/GenBank/DDBJ databases">
        <title>Motiliproteus coralliicola sp. nov., a bacterium isolated from Coral.</title>
        <authorList>
            <person name="Wang G."/>
        </authorList>
    </citation>
    <scope>NUCLEOTIDE SEQUENCE [LARGE SCALE GENOMIC DNA]</scope>
    <source>
        <strain evidence="3 4">C34</strain>
    </source>
</reference>
<dbReference type="Pfam" id="PF13411">
    <property type="entry name" value="MerR_1"/>
    <property type="match status" value="1"/>
</dbReference>
<dbReference type="EMBL" id="QQOH01000002">
    <property type="protein sequence ID" value="RDE22826.1"/>
    <property type="molecule type" value="Genomic_DNA"/>
</dbReference>
<comment type="caution">
    <text evidence="3">The sequence shown here is derived from an EMBL/GenBank/DDBJ whole genome shotgun (WGS) entry which is preliminary data.</text>
</comment>
<dbReference type="Gene3D" id="1.10.1660.10">
    <property type="match status" value="1"/>
</dbReference>
<gene>
    <name evidence="3" type="ORF">DV711_09645</name>
</gene>
<evidence type="ECO:0000259" key="2">
    <source>
        <dbReference type="PROSITE" id="PS50937"/>
    </source>
</evidence>
<dbReference type="GO" id="GO:0003700">
    <property type="term" value="F:DNA-binding transcription factor activity"/>
    <property type="evidence" value="ECO:0007669"/>
    <property type="project" value="InterPro"/>
</dbReference>
<dbReference type="Proteomes" id="UP000253769">
    <property type="component" value="Unassembled WGS sequence"/>
</dbReference>
<keyword evidence="4" id="KW-1185">Reference proteome</keyword>
<evidence type="ECO:0000256" key="1">
    <source>
        <dbReference type="ARBA" id="ARBA00023125"/>
    </source>
</evidence>
<protein>
    <submittedName>
        <fullName evidence="3">MerR family transcriptional regulator</fullName>
    </submittedName>
</protein>
<evidence type="ECO:0000313" key="4">
    <source>
        <dbReference type="Proteomes" id="UP000253769"/>
    </source>
</evidence>
<dbReference type="InterPro" id="IPR000551">
    <property type="entry name" value="MerR-type_HTH_dom"/>
</dbReference>
<dbReference type="PROSITE" id="PS50937">
    <property type="entry name" value="HTH_MERR_2"/>
    <property type="match status" value="1"/>
</dbReference>
<keyword evidence="1" id="KW-0238">DNA-binding</keyword>
<dbReference type="GO" id="GO:0003677">
    <property type="term" value="F:DNA binding"/>
    <property type="evidence" value="ECO:0007669"/>
    <property type="project" value="UniProtKB-KW"/>
</dbReference>
<feature type="domain" description="HTH merR-type" evidence="2">
    <location>
        <begin position="17"/>
        <end position="87"/>
    </location>
</feature>
<sequence>MPTQKTEPAPPIPDKRYFTIGEVASLCGLKPHVLRYWEQEFEQLQPVKRRGNRRYYQRQDVLLVRQLCHLLYEQGFTIAGARQWLDGEQADDDNQRSQQLIRQTISELEQLLVTLKSV</sequence>
<accession>A0A369WQI5</accession>
<dbReference type="OrthoDB" id="9810140at2"/>
<evidence type="ECO:0000313" key="3">
    <source>
        <dbReference type="EMBL" id="RDE22826.1"/>
    </source>
</evidence>
<dbReference type="CDD" id="cd04765">
    <property type="entry name" value="HTH_MlrA-like_sg2"/>
    <property type="match status" value="1"/>
</dbReference>